<reference evidence="13" key="2">
    <citation type="submission" date="2016-04" db="UniProtKB">
        <authorList>
            <consortium name="EnsemblMetazoa"/>
        </authorList>
    </citation>
    <scope>IDENTIFICATION</scope>
</reference>
<keyword evidence="4" id="KW-0723">Serine/threonine-protein kinase</keyword>
<sequence length="266" mass="30932">MQQATTYHRRYLGKFYEKCPRRDASQRHDRLMFTYDEQAAIKAAHKSGTLAPTNEQNGRQQVGYRSGNELTDPAAQPVIWISKWVDYSDKYGFGYQLSDDSVGVMYNDGTRLIMMANGYNIHYINREGDELYYTVKDCPINLEKKMKLMNFFMKYMNEHLMKAGGSIAVKQSDSLSRIPYIHQWFRTQTAVVMQLTNGTVQINFLDHAKIIMCPLMTAVTYIDHDKNFKTYRFQTIQENGCCKGLADNLLYAYEKIKLMLQNSHAR</sequence>
<dbReference type="InterPro" id="IPR036947">
    <property type="entry name" value="POLO_box_dom_sf"/>
</dbReference>
<dbReference type="Proteomes" id="UP000005205">
    <property type="component" value="Unassembled WGS sequence"/>
</dbReference>
<comment type="catalytic activity">
    <reaction evidence="11">
        <text>L-seryl-[protein] + ATP = O-phospho-L-seryl-[protein] + ADP + H(+)</text>
        <dbReference type="Rhea" id="RHEA:17989"/>
        <dbReference type="Rhea" id="RHEA-COMP:9863"/>
        <dbReference type="Rhea" id="RHEA-COMP:11604"/>
        <dbReference type="ChEBI" id="CHEBI:15378"/>
        <dbReference type="ChEBI" id="CHEBI:29999"/>
        <dbReference type="ChEBI" id="CHEBI:30616"/>
        <dbReference type="ChEBI" id="CHEBI:83421"/>
        <dbReference type="ChEBI" id="CHEBI:456216"/>
        <dbReference type="EC" id="2.7.11.21"/>
    </reaction>
</comment>
<keyword evidence="5" id="KW-0808">Transferase</keyword>
<dbReference type="GO" id="GO:0005737">
    <property type="term" value="C:cytoplasm"/>
    <property type="evidence" value="ECO:0007669"/>
    <property type="project" value="UniProtKB-SubCell"/>
</dbReference>
<evidence type="ECO:0000256" key="2">
    <source>
        <dbReference type="ARBA" id="ARBA00012424"/>
    </source>
</evidence>
<keyword evidence="6" id="KW-0677">Repeat</keyword>
<dbReference type="Gene3D" id="3.30.1120.30">
    <property type="entry name" value="POLO box domain"/>
    <property type="match status" value="2"/>
</dbReference>
<dbReference type="STRING" id="12957.A0A158NLX3"/>
<evidence type="ECO:0000256" key="10">
    <source>
        <dbReference type="ARBA" id="ARBA00047802"/>
    </source>
</evidence>
<dbReference type="EMBL" id="ADTU01019793">
    <property type="status" value="NOT_ANNOTATED_CDS"/>
    <property type="molecule type" value="Genomic_DNA"/>
</dbReference>
<dbReference type="EMBL" id="ADTU01019794">
    <property type="status" value="NOT_ANNOTATED_CDS"/>
    <property type="molecule type" value="Genomic_DNA"/>
</dbReference>
<dbReference type="GO" id="GO:0005524">
    <property type="term" value="F:ATP binding"/>
    <property type="evidence" value="ECO:0007669"/>
    <property type="project" value="UniProtKB-KW"/>
</dbReference>
<accession>A0A158NLX3</accession>
<keyword evidence="14" id="KW-1185">Reference proteome</keyword>
<dbReference type="GO" id="GO:0000776">
    <property type="term" value="C:kinetochore"/>
    <property type="evidence" value="ECO:0007669"/>
    <property type="project" value="TreeGrafter"/>
</dbReference>
<feature type="domain" description="POLO box" evidence="12">
    <location>
        <begin position="80"/>
        <end position="158"/>
    </location>
</feature>
<dbReference type="FunFam" id="3.30.1120.30:FF:000001">
    <property type="entry name" value="Serine/threonine-protein kinase PLK"/>
    <property type="match status" value="1"/>
</dbReference>
<dbReference type="InterPro" id="IPR033695">
    <property type="entry name" value="POLO_box_2"/>
</dbReference>
<dbReference type="OrthoDB" id="408964at2759"/>
<dbReference type="InterPro" id="IPR000959">
    <property type="entry name" value="POLO_box_dom"/>
</dbReference>
<dbReference type="CDD" id="cd13118">
    <property type="entry name" value="POLO_box_1"/>
    <property type="match status" value="1"/>
</dbReference>
<keyword evidence="9" id="KW-0067">ATP-binding</keyword>
<dbReference type="eggNOG" id="KOG0575">
    <property type="taxonomic scope" value="Eukaryota"/>
</dbReference>
<dbReference type="SUPFAM" id="SSF82615">
    <property type="entry name" value="Polo-box domain"/>
    <property type="match status" value="2"/>
</dbReference>
<organism evidence="13 14">
    <name type="scientific">Atta cephalotes</name>
    <name type="common">Leafcutter ant</name>
    <dbReference type="NCBI Taxonomy" id="12957"/>
    <lineage>
        <taxon>Eukaryota</taxon>
        <taxon>Metazoa</taxon>
        <taxon>Ecdysozoa</taxon>
        <taxon>Arthropoda</taxon>
        <taxon>Hexapoda</taxon>
        <taxon>Insecta</taxon>
        <taxon>Pterygota</taxon>
        <taxon>Neoptera</taxon>
        <taxon>Endopterygota</taxon>
        <taxon>Hymenoptera</taxon>
        <taxon>Apocrita</taxon>
        <taxon>Aculeata</taxon>
        <taxon>Formicoidea</taxon>
        <taxon>Formicidae</taxon>
        <taxon>Myrmicinae</taxon>
        <taxon>Atta</taxon>
    </lineage>
</organism>
<proteinExistence type="predicted"/>
<evidence type="ECO:0000256" key="11">
    <source>
        <dbReference type="ARBA" id="ARBA00048347"/>
    </source>
</evidence>
<dbReference type="EC" id="2.7.11.21" evidence="2"/>
<dbReference type="InterPro" id="IPR033701">
    <property type="entry name" value="POLO_box_1"/>
</dbReference>
<evidence type="ECO:0000256" key="9">
    <source>
        <dbReference type="ARBA" id="ARBA00022840"/>
    </source>
</evidence>
<keyword evidence="8" id="KW-0418">Kinase</keyword>
<dbReference type="GO" id="GO:0005813">
    <property type="term" value="C:centrosome"/>
    <property type="evidence" value="ECO:0007669"/>
    <property type="project" value="TreeGrafter"/>
</dbReference>
<evidence type="ECO:0000256" key="3">
    <source>
        <dbReference type="ARBA" id="ARBA00022490"/>
    </source>
</evidence>
<evidence type="ECO:0000313" key="14">
    <source>
        <dbReference type="Proteomes" id="UP000005205"/>
    </source>
</evidence>
<keyword evidence="3" id="KW-0963">Cytoplasm</keyword>
<evidence type="ECO:0000256" key="4">
    <source>
        <dbReference type="ARBA" id="ARBA00022527"/>
    </source>
</evidence>
<comment type="catalytic activity">
    <reaction evidence="10">
        <text>L-threonyl-[protein] + ATP = O-phospho-L-threonyl-[protein] + ADP + H(+)</text>
        <dbReference type="Rhea" id="RHEA:46608"/>
        <dbReference type="Rhea" id="RHEA-COMP:11060"/>
        <dbReference type="Rhea" id="RHEA-COMP:11605"/>
        <dbReference type="ChEBI" id="CHEBI:15378"/>
        <dbReference type="ChEBI" id="CHEBI:30013"/>
        <dbReference type="ChEBI" id="CHEBI:30616"/>
        <dbReference type="ChEBI" id="CHEBI:61977"/>
        <dbReference type="ChEBI" id="CHEBI:456216"/>
        <dbReference type="EC" id="2.7.11.21"/>
    </reaction>
</comment>
<dbReference type="PROSITE" id="PS50078">
    <property type="entry name" value="POLO_BOX"/>
    <property type="match status" value="2"/>
</dbReference>
<dbReference type="PANTHER" id="PTHR24345">
    <property type="entry name" value="SERINE/THREONINE-PROTEIN KINASE PLK"/>
    <property type="match status" value="1"/>
</dbReference>
<dbReference type="KEGG" id="acep:105621673"/>
<evidence type="ECO:0000259" key="12">
    <source>
        <dbReference type="PROSITE" id="PS50078"/>
    </source>
</evidence>
<evidence type="ECO:0000256" key="1">
    <source>
        <dbReference type="ARBA" id="ARBA00004496"/>
    </source>
</evidence>
<dbReference type="Pfam" id="PF00659">
    <property type="entry name" value="POLO_box"/>
    <property type="match status" value="2"/>
</dbReference>
<dbReference type="GO" id="GO:0007052">
    <property type="term" value="P:mitotic spindle organization"/>
    <property type="evidence" value="ECO:0007669"/>
    <property type="project" value="TreeGrafter"/>
</dbReference>
<name>A0A158NLX3_ATTCE</name>
<evidence type="ECO:0000256" key="7">
    <source>
        <dbReference type="ARBA" id="ARBA00022741"/>
    </source>
</evidence>
<dbReference type="GO" id="GO:0004674">
    <property type="term" value="F:protein serine/threonine kinase activity"/>
    <property type="evidence" value="ECO:0007669"/>
    <property type="project" value="UniProtKB-KW"/>
</dbReference>
<dbReference type="EnsemblMetazoa" id="XM_012203141.1">
    <property type="protein sequence ID" value="XP_012058531.1"/>
    <property type="gene ID" value="LOC105621673"/>
</dbReference>
<gene>
    <name evidence="13" type="primary">105621673</name>
</gene>
<evidence type="ECO:0000256" key="5">
    <source>
        <dbReference type="ARBA" id="ARBA00022679"/>
    </source>
</evidence>
<evidence type="ECO:0000256" key="6">
    <source>
        <dbReference type="ARBA" id="ARBA00022737"/>
    </source>
</evidence>
<comment type="subcellular location">
    <subcellularLocation>
        <location evidence="1">Cytoplasm</location>
    </subcellularLocation>
</comment>
<dbReference type="PANTHER" id="PTHR24345:SF93">
    <property type="entry name" value="SERINE_THREONINE-PROTEIN KINASE PLK1"/>
    <property type="match status" value="1"/>
</dbReference>
<evidence type="ECO:0000313" key="13">
    <source>
        <dbReference type="EnsemblMetazoa" id="XP_012058531.1"/>
    </source>
</evidence>
<dbReference type="AlphaFoldDB" id="A0A158NLX3"/>
<dbReference type="GO" id="GO:0005634">
    <property type="term" value="C:nucleus"/>
    <property type="evidence" value="ECO:0007669"/>
    <property type="project" value="TreeGrafter"/>
</dbReference>
<protein>
    <recommendedName>
        <fullName evidence="2">polo kinase</fullName>
        <ecNumber evidence="2">2.7.11.21</ecNumber>
    </recommendedName>
</protein>
<dbReference type="GO" id="GO:0000922">
    <property type="term" value="C:spindle pole"/>
    <property type="evidence" value="ECO:0007669"/>
    <property type="project" value="TreeGrafter"/>
</dbReference>
<keyword evidence="7" id="KW-0547">Nucleotide-binding</keyword>
<evidence type="ECO:0000256" key="8">
    <source>
        <dbReference type="ARBA" id="ARBA00022777"/>
    </source>
</evidence>
<reference evidence="14" key="1">
    <citation type="journal article" date="2011" name="PLoS Genet.">
        <title>The genome sequence of the leaf-cutter ant Atta cephalotes reveals insights into its obligate symbiotic lifestyle.</title>
        <authorList>
            <person name="Suen G."/>
            <person name="Teiling C."/>
            <person name="Li L."/>
            <person name="Holt C."/>
            <person name="Abouheif E."/>
            <person name="Bornberg-Bauer E."/>
            <person name="Bouffard P."/>
            <person name="Caldera E.J."/>
            <person name="Cash E."/>
            <person name="Cavanaugh A."/>
            <person name="Denas O."/>
            <person name="Elhaik E."/>
            <person name="Fave M.J."/>
            <person name="Gadau J."/>
            <person name="Gibson J.D."/>
            <person name="Graur D."/>
            <person name="Grubbs K.J."/>
            <person name="Hagen D.E."/>
            <person name="Harkins T.T."/>
            <person name="Helmkampf M."/>
            <person name="Hu H."/>
            <person name="Johnson B.R."/>
            <person name="Kim J."/>
            <person name="Marsh S.E."/>
            <person name="Moeller J.A."/>
            <person name="Munoz-Torres M.C."/>
            <person name="Murphy M.C."/>
            <person name="Naughton M.C."/>
            <person name="Nigam S."/>
            <person name="Overson R."/>
            <person name="Rajakumar R."/>
            <person name="Reese J.T."/>
            <person name="Scott J.J."/>
            <person name="Smith C.R."/>
            <person name="Tao S."/>
            <person name="Tsutsui N.D."/>
            <person name="Viljakainen L."/>
            <person name="Wissler L."/>
            <person name="Yandell M.D."/>
            <person name="Zimmer F."/>
            <person name="Taylor J."/>
            <person name="Slater S.C."/>
            <person name="Clifton S.W."/>
            <person name="Warren W.C."/>
            <person name="Elsik C.G."/>
            <person name="Smith C.D."/>
            <person name="Weinstock G.M."/>
            <person name="Gerardo N.M."/>
            <person name="Currie C.R."/>
        </authorList>
    </citation>
    <scope>NUCLEOTIDE SEQUENCE [LARGE SCALE GENOMIC DNA]</scope>
</reference>
<feature type="domain" description="POLO box" evidence="12">
    <location>
        <begin position="180"/>
        <end position="261"/>
    </location>
</feature>
<dbReference type="CDD" id="cd13117">
    <property type="entry name" value="POLO_box_2"/>
    <property type="match status" value="1"/>
</dbReference>
<dbReference type="InParanoid" id="A0A158NLX3"/>